<evidence type="ECO:0000259" key="4">
    <source>
        <dbReference type="SMART" id="SM01214"/>
    </source>
</evidence>
<keyword evidence="3" id="KW-0812">Transmembrane</keyword>
<feature type="transmembrane region" description="Helical" evidence="3">
    <location>
        <begin position="101"/>
        <end position="117"/>
    </location>
</feature>
<feature type="region of interest" description="Disordered" evidence="2">
    <location>
        <begin position="2425"/>
        <end position="2453"/>
    </location>
</feature>
<gene>
    <name evidence="5" type="ORF">OXX778_LOCUS10793</name>
</gene>
<name>A0A813YTB4_9BILA</name>
<organism evidence="5 6">
    <name type="scientific">Brachionus calyciflorus</name>
    <dbReference type="NCBI Taxonomy" id="104777"/>
    <lineage>
        <taxon>Eukaryota</taxon>
        <taxon>Metazoa</taxon>
        <taxon>Spiralia</taxon>
        <taxon>Gnathifera</taxon>
        <taxon>Rotifera</taxon>
        <taxon>Eurotatoria</taxon>
        <taxon>Monogononta</taxon>
        <taxon>Pseudotrocha</taxon>
        <taxon>Ploima</taxon>
        <taxon>Brachionidae</taxon>
        <taxon>Brachionus</taxon>
    </lineage>
</organism>
<keyword evidence="6" id="KW-1185">Reference proteome</keyword>
<evidence type="ECO:0000313" key="6">
    <source>
        <dbReference type="Proteomes" id="UP000663879"/>
    </source>
</evidence>
<evidence type="ECO:0000256" key="3">
    <source>
        <dbReference type="SAM" id="Phobius"/>
    </source>
</evidence>
<feature type="compositionally biased region" description="Low complexity" evidence="2">
    <location>
        <begin position="2078"/>
        <end position="2090"/>
    </location>
</feature>
<feature type="domain" description="FMP27/BLTP2/Hobbit GFWDK motif-containing RBG unit" evidence="4">
    <location>
        <begin position="958"/>
        <end position="1095"/>
    </location>
</feature>
<comment type="caution">
    <text evidence="5">The sequence shown here is derived from an EMBL/GenBank/DDBJ whole genome shotgun (WGS) entry which is preliminary data.</text>
</comment>
<feature type="region of interest" description="Disordered" evidence="2">
    <location>
        <begin position="2069"/>
        <end position="2090"/>
    </location>
</feature>
<dbReference type="Proteomes" id="UP000663879">
    <property type="component" value="Unassembled WGS sequence"/>
</dbReference>
<reference evidence="5" key="1">
    <citation type="submission" date="2021-02" db="EMBL/GenBank/DDBJ databases">
        <authorList>
            <person name="Nowell W R."/>
        </authorList>
    </citation>
    <scope>NUCLEOTIDE SEQUENCE</scope>
    <source>
        <strain evidence="5">Ploen Becks lab</strain>
    </source>
</reference>
<dbReference type="Pfam" id="PF10344">
    <property type="entry name" value="Hobbit"/>
    <property type="match status" value="2"/>
</dbReference>
<sequence length="2509" mass="293812">MDVLFISFLLITVWCLVKLILWLISIKYKLNINFKFNRNHLKNFTITKKDSLDSSYNFIFGKIWLSSCFVNRNVNERFLICSSNISINLNKNNKSQSEFKIPWLFSFYLTYIGGINLENLKVNLSSDFKIEIKQLKIHLKNKQILRFSLDELNLSIYENDVVVNRLTLDTALNDFKSLELESDKINLSIKDLKLLDKLKTIKSNGSKNHFKLNALKSVLVNKLTINNRHVLNHLELYNTNLDYLRLSLNSLNDLLLSKSNRLIDNLVIEIFNNKASMEHFYDLVLKCEQSSIYIHIDELKKAICKIRENYKSKGSSVSRKFRLEFKLNNFYLNLINSGQNEIYALGASFINLNTNLKNLLKFETDNFVLFKSNQKNTPNDKYSNNLFSQTNDLRKLFQSINYKKFKYSVSKKQYEHVWGNIINCNFFKFKLRNEPRRKFLSFFIDQIFYEHCPTLLDYLITLISNQKSSKSQNEKKIFFLNFKLNEANLIHLFEKKYFLNFYLENLSLKKYDTLDFNLKSFNCVQNHISHLVKSQSQYLFNQSIIERFKEDNNLNLVFLLKSVSLSKKNSNDYYLTLNDVLITWSLKSHFILNEILFKPIKKYRNLFKKTNDTLVSNFSLKILIQTNILFNMLFDYSQDSSKKEFLEPPKTQSYKYFNSNFKLVDSLSFFLNNFYFAYTRDNFNLSLNEITVFTNTDDYSLLDNDLKKRKFIHIYKLNIFTDEKSDYLLNERTILGTRIVKNKILFSNFDLIYVNFLFSYDFAKLIDHVLNLRKCLYKIHEIPAKKILLNPEDGLSPDFFLNLKQLKLVIEDDPFEVKLSYNYSLICDEYLESIKRRQSLEQRRSIRENNLENQALEILLERESKIYIQRSKLIYSSAPRIELFCVVSENLQLKALCDLDWHGRQKCYDILRNIDSFSPPPPKLNSEGENFNPAENYLILWCRQINLNIQDFKLIFRDYPQPLLKMHSINFYGKFLGSEYAVPWRAKRQVKISISKNLQELDYCNFLIERNMSPFKFYYDLSCKMTSFNYAYGPCWEGCMAQLNLSLEKIIHPARDPSKPMPWWDKSRLYFHGRMSILMQQCQIIYHVSMDPYNRTEEMKLVWTPLMFDWKNMEMSFDGGLDIFLNTESKYDDCCLLHLPNLKAKIKIDWLCKAQVYNKSSELREYNIANSHNLVILCAPDKVPLVINSLEHDSYSQFRSENLNLSFSFICKLENNSNNNDTPTCKFYASTSRFLEKIKNLLSAITRPTKRGKLFQNVRPRKALLSRHFKFVNFKFDLPKINVIYWSSASEQYGIQLESDDFLMNSSLKLDLAPVLDKLKRRPKPNWSVELMKFSVQYTKIYLMSPSTHGSNTPSNEKFQQNSNESDPFMLEMNERSIKFLDSKPAMRNFFMKIDSISYEREKLCQYNFYPETNFNLNLTSLTNASMSSLVPVQITNQPKHNLLIKNLKLKWNTVNRDVVFILYEIYNKSKRLRHNLSAHTLKQYDLFTDQLIQNHLVSQYKNHQRLSSKTSDTKQNLSANKNNQKFENYFEELLNKLDSEKNLNSNIFCDDKTSTQTNSNFNNLIYGLNAINKMADILSENVSIELINSQIKLSLDDLSPTADTFLSFMQKPKKTQNNEKQNDYVIISAARAHVVQHVHKPVWKSQRYLEKISWSGHLENMQYFAALNKNTLNSEYWLNDDLIDPPKDLPACFVIDIDNNSNQLQLIVSKCKCEFYLIGFYDKIPDDNFSNSIQTSASTFNLSNLLTKENSKSNENNQYFLDLNSSFNEPIDCFTLIHHDINLACNSAQYKLFMEIVNNLVLYFRPRRKKIIDRQKSIKFNLQLSMGNLDSLKQYIQLKQIETKQLLCNLRLLEKQIFYLKEKIENEINEFNAKYGGLSSQNNHIYVIQELKLENKNMEKQYRECKKMLSELSDELNILISCYKEMMVEKRAYNLAQTPMFVQYVLENEKINPWLILPSSKKYSDIVDLDQLAQKSILNSEIPKRYEIWFKNTKWKLNDDDGRSGLAKFLMKNFLYTKVTNQQELDCVEHNLEIEFCKLQDLVPLKNKQNKFYEDVLTSLFDSSQIDHEGLHENDDNSQSSSTSASISQSVSNSSSISSISLANNNNNSNNNEINMSINHHNSTMIRILCKERPPVGIPVIEHLELNVSPLMINLTNRFFKMMIKYFFESQPNDEFFNSEEQLSIKQNMNSASSNNANLLNSTSSPFNQIKSNSNQNNNLITKVQSPSGLKNFLGHHKRPSQSSLKGNNLVIASPSLVLPVSNNTVNNTQSLSSNEANARNNHLQIEDVEIMKQRSANNNTFLCIKIPEIQLLVSYKSSNVDKKNIKDLNNVSLIFPLFEVHDKTWTWLDLINALKSHVKKALLSQAIKHKLMKIPIQPVNKLINRNRRSNSQQQLTDSQIEEHEKMTLLKLFGTKFIEKKSLTPNIGHSSKETENENNAKSNKMALNETSPITTKKKGLLAKSKSTVGFGFKKNLLKLNKDKVESNDQDDVDSHENYVHVNNDLVDS</sequence>
<feature type="transmembrane region" description="Helical" evidence="3">
    <location>
        <begin position="6"/>
        <end position="26"/>
    </location>
</feature>
<accession>A0A813YTB4</accession>
<feature type="compositionally biased region" description="Basic and acidic residues" evidence="2">
    <location>
        <begin position="2485"/>
        <end position="2499"/>
    </location>
</feature>
<keyword evidence="3" id="KW-1133">Transmembrane helix</keyword>
<evidence type="ECO:0000256" key="2">
    <source>
        <dbReference type="SAM" id="MobiDB-lite"/>
    </source>
</evidence>
<dbReference type="InterPro" id="IPR045167">
    <property type="entry name" value="Hobbit"/>
</dbReference>
<dbReference type="OrthoDB" id="1562405at2759"/>
<feature type="coiled-coil region" evidence="1">
    <location>
        <begin position="1851"/>
        <end position="1916"/>
    </location>
</feature>
<evidence type="ECO:0000256" key="1">
    <source>
        <dbReference type="SAM" id="Coils"/>
    </source>
</evidence>
<feature type="region of interest" description="Disordered" evidence="2">
    <location>
        <begin position="2485"/>
        <end position="2509"/>
    </location>
</feature>
<dbReference type="EMBL" id="CAJNOC010001755">
    <property type="protein sequence ID" value="CAF0888712.1"/>
    <property type="molecule type" value="Genomic_DNA"/>
</dbReference>
<dbReference type="PANTHER" id="PTHR15678">
    <property type="entry name" value="ANTIGEN MLAA-22-RELATED"/>
    <property type="match status" value="1"/>
</dbReference>
<dbReference type="PANTHER" id="PTHR15678:SF6">
    <property type="entry name" value="BRIDGE-LIKE LIPID TRANSFER PROTEIN FAMILY MEMBER 2"/>
    <property type="match status" value="1"/>
</dbReference>
<protein>
    <recommendedName>
        <fullName evidence="4">FMP27/BLTP2/Hobbit GFWDK motif-containing RBG unit domain-containing protein</fullName>
    </recommendedName>
</protein>
<evidence type="ECO:0000313" key="5">
    <source>
        <dbReference type="EMBL" id="CAF0888712.1"/>
    </source>
</evidence>
<proteinExistence type="predicted"/>
<keyword evidence="3" id="KW-0472">Membrane</keyword>
<dbReference type="SMART" id="SM01214">
    <property type="entry name" value="Fmp27_GFWDK"/>
    <property type="match status" value="1"/>
</dbReference>
<dbReference type="InterPro" id="IPR019441">
    <property type="entry name" value="FMP27/BLTP2/Hobbit_GFWDK_RBG"/>
</dbReference>
<keyword evidence="1" id="KW-0175">Coiled coil</keyword>